<dbReference type="RefSeq" id="WP_263332749.1">
    <property type="nucleotide sequence ID" value="NZ_JAGSYH010000001.1"/>
</dbReference>
<dbReference type="SUPFAM" id="SSF53474">
    <property type="entry name" value="alpha/beta-Hydrolases"/>
    <property type="match status" value="1"/>
</dbReference>
<feature type="signal peptide" evidence="1">
    <location>
        <begin position="1"/>
        <end position="18"/>
    </location>
</feature>
<keyword evidence="1" id="KW-0732">Signal</keyword>
<organism evidence="2 3">
    <name type="scientific">Acidicapsa dinghuensis</name>
    <dbReference type="NCBI Taxonomy" id="2218256"/>
    <lineage>
        <taxon>Bacteria</taxon>
        <taxon>Pseudomonadati</taxon>
        <taxon>Acidobacteriota</taxon>
        <taxon>Terriglobia</taxon>
        <taxon>Terriglobales</taxon>
        <taxon>Acidobacteriaceae</taxon>
        <taxon>Acidicapsa</taxon>
    </lineage>
</organism>
<dbReference type="InterPro" id="IPR000801">
    <property type="entry name" value="Esterase-like"/>
</dbReference>
<sequence length="392" mass="42741">MRRILILAFCAISCFVLADGVHAYSQTPSAAPAPAPPARPAAPRTEVNADGSITFRLTYPGAKQVSVLTDALLQPLALVQGADGVWTATTSPLPPEHYGYTFVVDGVHMLDPLNLSVHVNFVDPYSDVLVPGHPAEPWELTDIPHGMVSKHFFTTKIGVHFPENQSAYVVYTPPGYDPKRKDGYPVLYLLHGYTDTEDGWTLTGKANLMMDRMLADGKIIPMIVVMPRGYGDFDVVSRGRNGTPSGAMGVDNIRLFDQTLAREVMPAVERDYNVARGRESRAIIGLSMGGIESLSLALNHSDIFAWVGSMSGALPRGDFDTHFRDVEAAKTNLKMLWVACGTDDRLITPNRDFVAWAKGKGLPVTAVETPGAHTFVVWRQNLLAAAPLLFRK</sequence>
<dbReference type="InterPro" id="IPR050583">
    <property type="entry name" value="Mycobacterial_A85_antigen"/>
</dbReference>
<accession>A0ABW1EKA3</accession>
<dbReference type="EMBL" id="JBHSPH010000010">
    <property type="protein sequence ID" value="MFC5864679.1"/>
    <property type="molecule type" value="Genomic_DNA"/>
</dbReference>
<dbReference type="SUPFAM" id="SSF81296">
    <property type="entry name" value="E set domains"/>
    <property type="match status" value="1"/>
</dbReference>
<evidence type="ECO:0000313" key="2">
    <source>
        <dbReference type="EMBL" id="MFC5864679.1"/>
    </source>
</evidence>
<dbReference type="Gene3D" id="2.60.40.10">
    <property type="entry name" value="Immunoglobulins"/>
    <property type="match status" value="1"/>
</dbReference>
<dbReference type="Pfam" id="PF00756">
    <property type="entry name" value="Esterase"/>
    <property type="match status" value="1"/>
</dbReference>
<dbReference type="PANTHER" id="PTHR48098">
    <property type="entry name" value="ENTEROCHELIN ESTERASE-RELATED"/>
    <property type="match status" value="1"/>
</dbReference>
<gene>
    <name evidence="2" type="ORF">ACFPT7_20390</name>
</gene>
<proteinExistence type="predicted"/>
<protein>
    <submittedName>
        <fullName evidence="2">Alpha/beta hydrolase</fullName>
    </submittedName>
</protein>
<comment type="caution">
    <text evidence="2">The sequence shown here is derived from an EMBL/GenBank/DDBJ whole genome shotgun (WGS) entry which is preliminary data.</text>
</comment>
<keyword evidence="3" id="KW-1185">Reference proteome</keyword>
<dbReference type="InterPro" id="IPR014756">
    <property type="entry name" value="Ig_E-set"/>
</dbReference>
<name>A0ABW1EKA3_9BACT</name>
<dbReference type="InterPro" id="IPR013783">
    <property type="entry name" value="Ig-like_fold"/>
</dbReference>
<dbReference type="InterPro" id="IPR029058">
    <property type="entry name" value="AB_hydrolase_fold"/>
</dbReference>
<keyword evidence="2" id="KW-0378">Hydrolase</keyword>
<dbReference type="GO" id="GO:0016787">
    <property type="term" value="F:hydrolase activity"/>
    <property type="evidence" value="ECO:0007669"/>
    <property type="project" value="UniProtKB-KW"/>
</dbReference>
<dbReference type="PANTHER" id="PTHR48098:SF1">
    <property type="entry name" value="DIACYLGLYCEROL ACYLTRANSFERASE_MYCOLYLTRANSFERASE AG85A"/>
    <property type="match status" value="1"/>
</dbReference>
<evidence type="ECO:0000256" key="1">
    <source>
        <dbReference type="SAM" id="SignalP"/>
    </source>
</evidence>
<reference evidence="3" key="1">
    <citation type="journal article" date="2019" name="Int. J. Syst. Evol. Microbiol.">
        <title>The Global Catalogue of Microorganisms (GCM) 10K type strain sequencing project: providing services to taxonomists for standard genome sequencing and annotation.</title>
        <authorList>
            <consortium name="The Broad Institute Genomics Platform"/>
            <consortium name="The Broad Institute Genome Sequencing Center for Infectious Disease"/>
            <person name="Wu L."/>
            <person name="Ma J."/>
        </authorList>
    </citation>
    <scope>NUCLEOTIDE SEQUENCE [LARGE SCALE GENOMIC DNA]</scope>
    <source>
        <strain evidence="3">JCM 4087</strain>
    </source>
</reference>
<dbReference type="Proteomes" id="UP001596091">
    <property type="component" value="Unassembled WGS sequence"/>
</dbReference>
<dbReference type="Gene3D" id="3.40.50.1820">
    <property type="entry name" value="alpha/beta hydrolase"/>
    <property type="match status" value="1"/>
</dbReference>
<evidence type="ECO:0000313" key="3">
    <source>
        <dbReference type="Proteomes" id="UP001596091"/>
    </source>
</evidence>
<feature type="chain" id="PRO_5047304333" evidence="1">
    <location>
        <begin position="19"/>
        <end position="392"/>
    </location>
</feature>